<protein>
    <submittedName>
        <fullName evidence="2">DUF3040 domain-containing protein</fullName>
    </submittedName>
</protein>
<dbReference type="InterPro" id="IPR021401">
    <property type="entry name" value="DUF3040"/>
</dbReference>
<dbReference type="Pfam" id="PF11239">
    <property type="entry name" value="DUF3040"/>
    <property type="match status" value="1"/>
</dbReference>
<evidence type="ECO:0000313" key="2">
    <source>
        <dbReference type="EMBL" id="XDV62655.1"/>
    </source>
</evidence>
<keyword evidence="1" id="KW-1133">Transmembrane helix</keyword>
<keyword evidence="1" id="KW-0812">Transmembrane</keyword>
<feature type="transmembrane region" description="Helical" evidence="1">
    <location>
        <begin position="67"/>
        <end position="86"/>
    </location>
</feature>
<evidence type="ECO:0000256" key="1">
    <source>
        <dbReference type="SAM" id="Phobius"/>
    </source>
</evidence>
<dbReference type="RefSeq" id="WP_053789846.1">
    <property type="nucleotide sequence ID" value="NZ_CP165727.1"/>
</dbReference>
<gene>
    <name evidence="2" type="ORF">AB5J51_06750</name>
</gene>
<organism evidence="2">
    <name type="scientific">Streptomyces sp. R33</name>
    <dbReference type="NCBI Taxonomy" id="3238629"/>
    <lineage>
        <taxon>Bacteria</taxon>
        <taxon>Bacillati</taxon>
        <taxon>Actinomycetota</taxon>
        <taxon>Actinomycetes</taxon>
        <taxon>Kitasatosporales</taxon>
        <taxon>Streptomycetaceae</taxon>
        <taxon>Streptomyces</taxon>
    </lineage>
</organism>
<proteinExistence type="predicted"/>
<dbReference type="EMBL" id="CP165727">
    <property type="protein sequence ID" value="XDV62655.1"/>
    <property type="molecule type" value="Genomic_DNA"/>
</dbReference>
<dbReference type="AlphaFoldDB" id="A0AB39XXN5"/>
<sequence length="100" mass="10960">MDGAGLSDRERRALSAIEADLKGDRSLVRILRSAHARPRHRTLAACLLGAVTLALLVAASVTVSLPLIWGFAAAWTLTVILALPLLGQWIRRRWQRTGRP</sequence>
<keyword evidence="1" id="KW-0472">Membrane</keyword>
<name>A0AB39XXN5_9ACTN</name>
<accession>A0AB39XXN5</accession>
<feature type="transmembrane region" description="Helical" evidence="1">
    <location>
        <begin position="42"/>
        <end position="61"/>
    </location>
</feature>
<reference evidence="2" key="1">
    <citation type="submission" date="2024-08" db="EMBL/GenBank/DDBJ databases">
        <authorList>
            <person name="Yu S.T."/>
        </authorList>
    </citation>
    <scope>NUCLEOTIDE SEQUENCE</scope>
    <source>
        <strain evidence="2">R33</strain>
    </source>
</reference>